<dbReference type="EMBL" id="JADWYS010000001">
    <property type="protein sequence ID" value="MBG9390005.1"/>
    <property type="molecule type" value="Genomic_DNA"/>
</dbReference>
<sequence>MSLDELQRIKRWHVAHRMDHPLECQLWDAMLTLWVAGWVCWFPAYALEQFWTLPFCFVAMAAPGLYVEWRRRAHRARRLRCDWLRS</sequence>
<dbReference type="AlphaFoldDB" id="A0A931MJ75"/>
<organism evidence="2 3">
    <name type="scientific">Caenimonas aquaedulcis</name>
    <dbReference type="NCBI Taxonomy" id="2793270"/>
    <lineage>
        <taxon>Bacteria</taxon>
        <taxon>Pseudomonadati</taxon>
        <taxon>Pseudomonadota</taxon>
        <taxon>Betaproteobacteria</taxon>
        <taxon>Burkholderiales</taxon>
        <taxon>Comamonadaceae</taxon>
        <taxon>Caenimonas</taxon>
    </lineage>
</organism>
<accession>A0A931MJ75</accession>
<evidence type="ECO:0000313" key="3">
    <source>
        <dbReference type="Proteomes" id="UP000651050"/>
    </source>
</evidence>
<keyword evidence="1" id="KW-0472">Membrane</keyword>
<comment type="caution">
    <text evidence="2">The sequence shown here is derived from an EMBL/GenBank/DDBJ whole genome shotgun (WGS) entry which is preliminary data.</text>
</comment>
<evidence type="ECO:0000256" key="1">
    <source>
        <dbReference type="SAM" id="Phobius"/>
    </source>
</evidence>
<proteinExistence type="predicted"/>
<gene>
    <name evidence="2" type="ORF">I5803_18385</name>
</gene>
<evidence type="ECO:0000313" key="2">
    <source>
        <dbReference type="EMBL" id="MBG9390005.1"/>
    </source>
</evidence>
<keyword evidence="3" id="KW-1185">Reference proteome</keyword>
<dbReference type="RefSeq" id="WP_196987770.1">
    <property type="nucleotide sequence ID" value="NZ_JADWYS010000001.1"/>
</dbReference>
<keyword evidence="1" id="KW-1133">Transmembrane helix</keyword>
<feature type="transmembrane region" description="Helical" evidence="1">
    <location>
        <begin position="26"/>
        <end position="44"/>
    </location>
</feature>
<feature type="transmembrane region" description="Helical" evidence="1">
    <location>
        <begin position="50"/>
        <end position="69"/>
    </location>
</feature>
<name>A0A931MJ75_9BURK</name>
<dbReference type="Proteomes" id="UP000651050">
    <property type="component" value="Unassembled WGS sequence"/>
</dbReference>
<reference evidence="2" key="1">
    <citation type="submission" date="2020-11" db="EMBL/GenBank/DDBJ databases">
        <title>Bacterial whole genome sequence for Caenimonas sp. DR4.4.</title>
        <authorList>
            <person name="Le V."/>
            <person name="Ko S.-R."/>
            <person name="Ahn C.-Y."/>
            <person name="Oh H.-M."/>
        </authorList>
    </citation>
    <scope>NUCLEOTIDE SEQUENCE</scope>
    <source>
        <strain evidence="2">DR4.4</strain>
    </source>
</reference>
<protein>
    <submittedName>
        <fullName evidence="2">Uncharacterized protein</fullName>
    </submittedName>
</protein>
<keyword evidence="1" id="KW-0812">Transmembrane</keyword>